<dbReference type="SMART" id="SM00471">
    <property type="entry name" value="HDc"/>
    <property type="match status" value="1"/>
</dbReference>
<organism evidence="2 3">
    <name type="scientific">Pseudoalteromonas neustonica</name>
    <dbReference type="NCBI Taxonomy" id="1840331"/>
    <lineage>
        <taxon>Bacteria</taxon>
        <taxon>Pseudomonadati</taxon>
        <taxon>Pseudomonadota</taxon>
        <taxon>Gammaproteobacteria</taxon>
        <taxon>Alteromonadales</taxon>
        <taxon>Pseudoalteromonadaceae</taxon>
        <taxon>Pseudoalteromonas</taxon>
    </lineage>
</organism>
<dbReference type="InterPro" id="IPR006674">
    <property type="entry name" value="HD_domain"/>
</dbReference>
<dbReference type="PANTHER" id="PTHR11373">
    <property type="entry name" value="DEOXYNUCLEOSIDE TRIPHOSPHATE TRIPHOSPHOHYDROLASE"/>
    <property type="match status" value="1"/>
</dbReference>
<comment type="caution">
    <text evidence="2">The sequence shown here is derived from an EMBL/GenBank/DDBJ whole genome shotgun (WGS) entry which is preliminary data.</text>
</comment>
<name>A0ABU9U0V9_9GAMM</name>
<dbReference type="Gene3D" id="1.10.3210.10">
    <property type="entry name" value="Hypothetical protein af1432"/>
    <property type="match status" value="1"/>
</dbReference>
<dbReference type="Pfam" id="PF01966">
    <property type="entry name" value="HD"/>
    <property type="match status" value="1"/>
</dbReference>
<keyword evidence="3" id="KW-1185">Reference proteome</keyword>
<accession>A0ABU9U0V9</accession>
<dbReference type="InterPro" id="IPR003607">
    <property type="entry name" value="HD/PDEase_dom"/>
</dbReference>
<dbReference type="PANTHER" id="PTHR11373:SF4">
    <property type="entry name" value="DEOXYNUCLEOSIDE TRIPHOSPHATE TRIPHOSPHOHYDROLASE SAMHD1"/>
    <property type="match status" value="1"/>
</dbReference>
<dbReference type="CDD" id="cd00077">
    <property type="entry name" value="HDc"/>
    <property type="match status" value="1"/>
</dbReference>
<reference evidence="2 3" key="1">
    <citation type="submission" date="2024-03" db="EMBL/GenBank/DDBJ databases">
        <title>Community enrichment and isolation of bacterial strains for fucoidan degradation.</title>
        <authorList>
            <person name="Sichert A."/>
        </authorList>
    </citation>
    <scope>NUCLEOTIDE SEQUENCE [LARGE SCALE GENOMIC DNA]</scope>
    <source>
        <strain evidence="2 3">AS81</strain>
    </source>
</reference>
<evidence type="ECO:0000313" key="3">
    <source>
        <dbReference type="Proteomes" id="UP001388366"/>
    </source>
</evidence>
<feature type="domain" description="HD/PDEase" evidence="1">
    <location>
        <begin position="61"/>
        <end position="222"/>
    </location>
</feature>
<dbReference type="Proteomes" id="UP001388366">
    <property type="component" value="Unassembled WGS sequence"/>
</dbReference>
<dbReference type="EMBL" id="JBBMQU010000011">
    <property type="protein sequence ID" value="MEM5550682.1"/>
    <property type="molecule type" value="Genomic_DNA"/>
</dbReference>
<dbReference type="InterPro" id="IPR050135">
    <property type="entry name" value="dGTPase-like"/>
</dbReference>
<proteinExistence type="predicted"/>
<dbReference type="RefSeq" id="WP_342883717.1">
    <property type="nucleotide sequence ID" value="NZ_JBBMQU010000011.1"/>
</dbReference>
<sequence>MDSNRNEQINQDYQSSLDEKYARILFQDPYYKSIIDTKEFRRLKGISFLGAIDKTHNCPLKKSNRLDHSIDVAKLALHISKARCYSHEVEKLLVSSALVHDIGHAPLSHSMESSFYKEFQLNHHIASENILDGKNDNKLSKILKKNLDIKQLKEIINQSSSEDFSDIFSSPINVDTIDGIHRSLRYLGVSSNTFFNVYDVAEAAFLKDQLSRTKQLDKFWKCKQYVYEHIITSGVGALADYFSKEVFYDNLSRINPSYFYKREESFFNNQNPIFKGLIGKLSSAVVVLDKKNIEQYSDSITEKNFTIFKRSYKINNDIDLPNCSSNSINERYYVEKKEESLRLHFYLDNNESKTKQMKLF</sequence>
<evidence type="ECO:0000313" key="2">
    <source>
        <dbReference type="EMBL" id="MEM5550682.1"/>
    </source>
</evidence>
<protein>
    <submittedName>
        <fullName evidence="2">HD domain-containing protein</fullName>
    </submittedName>
</protein>
<gene>
    <name evidence="2" type="ORF">WNY63_08070</name>
</gene>
<evidence type="ECO:0000259" key="1">
    <source>
        <dbReference type="SMART" id="SM00471"/>
    </source>
</evidence>
<dbReference type="SUPFAM" id="SSF109604">
    <property type="entry name" value="HD-domain/PDEase-like"/>
    <property type="match status" value="1"/>
</dbReference>